<organism evidence="2 3">
    <name type="scientific">Haloquadratum walsbyi J07HQW1</name>
    <dbReference type="NCBI Taxonomy" id="1238424"/>
    <lineage>
        <taxon>Archaea</taxon>
        <taxon>Methanobacteriati</taxon>
        <taxon>Methanobacteriota</taxon>
        <taxon>Stenosarchaea group</taxon>
        <taxon>Halobacteria</taxon>
        <taxon>Halobacteriales</taxon>
        <taxon>Haloferacaceae</taxon>
        <taxon>Haloquadratum</taxon>
    </lineage>
</organism>
<evidence type="ECO:0000313" key="2">
    <source>
        <dbReference type="EMBL" id="ERG92161.1"/>
    </source>
</evidence>
<dbReference type="AlphaFoldDB" id="U1PIZ5"/>
<evidence type="ECO:0000313" key="3">
    <source>
        <dbReference type="Proteomes" id="UP000030649"/>
    </source>
</evidence>
<keyword evidence="1" id="KW-0812">Transmembrane</keyword>
<name>U1PIZ5_9EURY</name>
<accession>U1PIZ5</accession>
<proteinExistence type="predicted"/>
<gene>
    <name evidence="2" type="ORF">J07HQW1_02196</name>
</gene>
<keyword evidence="1" id="KW-1133">Transmembrane helix</keyword>
<feature type="transmembrane region" description="Helical" evidence="1">
    <location>
        <begin position="15"/>
        <end position="37"/>
    </location>
</feature>
<keyword evidence="1" id="KW-0472">Membrane</keyword>
<dbReference type="HOGENOM" id="CLU_219588_0_0_2"/>
<reference evidence="2 3" key="1">
    <citation type="journal article" date="2013" name="PLoS ONE">
        <title>Assembly-driven community genomics of a hypersaline microbial ecosystem.</title>
        <authorList>
            <person name="Podell S."/>
            <person name="Ugalde J.A."/>
            <person name="Narasingarao P."/>
            <person name="Banfield J.F."/>
            <person name="Heidelberg K.B."/>
            <person name="Allen E.E."/>
        </authorList>
    </citation>
    <scope>NUCLEOTIDE SEQUENCE [LARGE SCALE GENOMIC DNA]</scope>
    <source>
        <strain evidence="3">J07HQW1</strain>
    </source>
</reference>
<dbReference type="EMBL" id="KE356560">
    <property type="protein sequence ID" value="ERG92161.1"/>
    <property type="molecule type" value="Genomic_DNA"/>
</dbReference>
<evidence type="ECO:0000256" key="1">
    <source>
        <dbReference type="SAM" id="Phobius"/>
    </source>
</evidence>
<protein>
    <submittedName>
        <fullName evidence="2">Uncharacterized protein</fullName>
    </submittedName>
</protein>
<sequence>MNKDDASKEEQMKKYIFYTVLTVTLGGIVIFAPDLIAAI</sequence>
<dbReference type="Proteomes" id="UP000030649">
    <property type="component" value="Unassembled WGS sequence"/>
</dbReference>